<feature type="coiled-coil region" evidence="2">
    <location>
        <begin position="45"/>
        <end position="72"/>
    </location>
</feature>
<organism evidence="3 4">
    <name type="scientific">Candidatus Obscuribacter phosphatis</name>
    <dbReference type="NCBI Taxonomy" id="1906157"/>
    <lineage>
        <taxon>Bacteria</taxon>
        <taxon>Bacillati</taxon>
        <taxon>Candidatus Melainabacteria</taxon>
        <taxon>Candidatus Obscuribacterales</taxon>
        <taxon>Candidatus Obscuribacteraceae</taxon>
        <taxon>Candidatus Obscuribacter</taxon>
    </lineage>
</organism>
<evidence type="ECO:0000313" key="3">
    <source>
        <dbReference type="EMBL" id="MBN8659761.1"/>
    </source>
</evidence>
<gene>
    <name evidence="3" type="ORF">J0M35_05325</name>
</gene>
<name>A0A8J7P7Q7_9BACT</name>
<dbReference type="AlphaFoldDB" id="A0A8J7P7Q7"/>
<comment type="similarity">
    <text evidence="1">Belongs to the PspA/Vipp/IM30 family.</text>
</comment>
<dbReference type="PANTHER" id="PTHR31088:SF6">
    <property type="entry name" value="PHAGE SHOCK PROTEIN A"/>
    <property type="match status" value="1"/>
</dbReference>
<protein>
    <submittedName>
        <fullName evidence="3">PspA/IM30 family protein</fullName>
    </submittedName>
</protein>
<keyword evidence="2" id="KW-0175">Coiled coil</keyword>
<evidence type="ECO:0000256" key="2">
    <source>
        <dbReference type="SAM" id="Coils"/>
    </source>
</evidence>
<dbReference type="Proteomes" id="UP000664277">
    <property type="component" value="Unassembled WGS sequence"/>
</dbReference>
<accession>A0A8J7P7Q7</accession>
<comment type="caution">
    <text evidence="3">The sequence shown here is derived from an EMBL/GenBank/DDBJ whole genome shotgun (WGS) entry which is preliminary data.</text>
</comment>
<evidence type="ECO:0000256" key="1">
    <source>
        <dbReference type="ARBA" id="ARBA00043985"/>
    </source>
</evidence>
<evidence type="ECO:0000313" key="4">
    <source>
        <dbReference type="Proteomes" id="UP000664277"/>
    </source>
</evidence>
<reference evidence="3" key="1">
    <citation type="submission" date="2021-02" db="EMBL/GenBank/DDBJ databases">
        <title>Genome-Resolved Metagenomics of a Microbial Community Performing Photosynthetic Biological Nutrient Removal.</title>
        <authorList>
            <person name="Mcdaniel E.A."/>
        </authorList>
    </citation>
    <scope>NUCLEOTIDE SEQUENCE</scope>
    <source>
        <strain evidence="3">UWPOB_OBS1</strain>
    </source>
</reference>
<proteinExistence type="inferred from homology"/>
<sequence length="257" mass="28406">MLDRLVQVIKAAFNHLLGKVEDPAMMLEQSYNELQSNVISVRQAVAQAIATEKQLERDLQKNKDQAATWQNRAAMAVQQNSDDLARQALQRKQGYAQAVSDLETQLKVQKEATAGLRQRLAELENELQKANTKKQVLIARDKAAKATIKANEILSKTSTSGALSVMERMESKVQEKEAKALALGELSGDSLEKQFKSFEGKSDIELELLALKGEMGKSESSSKLIVGDKQAEAILLEKPADDSAIELQEVRELKTND</sequence>
<dbReference type="EMBL" id="JAFLCK010000005">
    <property type="protein sequence ID" value="MBN8659761.1"/>
    <property type="molecule type" value="Genomic_DNA"/>
</dbReference>
<dbReference type="Pfam" id="PF04012">
    <property type="entry name" value="PspA_IM30"/>
    <property type="match status" value="1"/>
</dbReference>
<dbReference type="InterPro" id="IPR007157">
    <property type="entry name" value="PspA_VIPP1"/>
</dbReference>
<feature type="coiled-coil region" evidence="2">
    <location>
        <begin position="106"/>
        <end position="140"/>
    </location>
</feature>
<dbReference type="PANTHER" id="PTHR31088">
    <property type="entry name" value="MEMBRANE-ASSOCIATED PROTEIN VIPP1, CHLOROPLASTIC"/>
    <property type="match status" value="1"/>
</dbReference>